<dbReference type="InterPro" id="IPR036663">
    <property type="entry name" value="Fumarylacetoacetase_C_sf"/>
</dbReference>
<dbReference type="SUPFAM" id="SSF56529">
    <property type="entry name" value="FAH"/>
    <property type="match status" value="1"/>
</dbReference>
<gene>
    <name evidence="5" type="ORF">PQR63_01700</name>
</gene>
<dbReference type="EMBL" id="JAQQFR010000001">
    <property type="protein sequence ID" value="MFL9877079.1"/>
    <property type="molecule type" value="Genomic_DNA"/>
</dbReference>
<dbReference type="InterPro" id="IPR011234">
    <property type="entry name" value="Fumarylacetoacetase-like_C"/>
</dbReference>
<evidence type="ECO:0000256" key="1">
    <source>
        <dbReference type="ARBA" id="ARBA00001946"/>
    </source>
</evidence>
<feature type="domain" description="Fumarylacetoacetase-like C-terminal" evidence="4">
    <location>
        <begin position="69"/>
        <end position="275"/>
    </location>
</feature>
<dbReference type="PANTHER" id="PTHR42796:SF4">
    <property type="entry name" value="FUMARYLACETOACETATE HYDROLASE DOMAIN-CONTAINING PROTEIN 2A"/>
    <property type="match status" value="1"/>
</dbReference>
<reference evidence="5 6" key="1">
    <citation type="journal article" date="2024" name="Chem. Sci.">
        <title>Discovery of megapolipeptins by genome mining of a Burkholderiales bacteria collection.</title>
        <authorList>
            <person name="Paulo B.S."/>
            <person name="Recchia M.J.J."/>
            <person name="Lee S."/>
            <person name="Fergusson C.H."/>
            <person name="Romanowski S.B."/>
            <person name="Hernandez A."/>
            <person name="Krull N."/>
            <person name="Liu D.Y."/>
            <person name="Cavanagh H."/>
            <person name="Bos A."/>
            <person name="Gray C.A."/>
            <person name="Murphy B.T."/>
            <person name="Linington R.G."/>
            <person name="Eustaquio A.S."/>
        </authorList>
    </citation>
    <scope>NUCLEOTIDE SEQUENCE [LARGE SCALE GENOMIC DNA]</scope>
    <source>
        <strain evidence="5 6">RL21-008-BIB-B</strain>
    </source>
</reference>
<proteinExistence type="inferred from homology"/>
<dbReference type="InterPro" id="IPR051121">
    <property type="entry name" value="FAH"/>
</dbReference>
<organism evidence="5 6">
    <name type="scientific">Herbaspirillum rhizosphaerae</name>
    <dbReference type="NCBI Taxonomy" id="346179"/>
    <lineage>
        <taxon>Bacteria</taxon>
        <taxon>Pseudomonadati</taxon>
        <taxon>Pseudomonadota</taxon>
        <taxon>Betaproteobacteria</taxon>
        <taxon>Burkholderiales</taxon>
        <taxon>Oxalobacteraceae</taxon>
        <taxon>Herbaspirillum</taxon>
    </lineage>
</organism>
<dbReference type="PANTHER" id="PTHR42796">
    <property type="entry name" value="FUMARYLACETOACETATE HYDROLASE DOMAIN-CONTAINING PROTEIN 2A-RELATED"/>
    <property type="match status" value="1"/>
</dbReference>
<evidence type="ECO:0000313" key="6">
    <source>
        <dbReference type="Proteomes" id="UP001629214"/>
    </source>
</evidence>
<comment type="similarity">
    <text evidence="2">Belongs to the FAH family.</text>
</comment>
<dbReference type="Pfam" id="PF01557">
    <property type="entry name" value="FAA_hydrolase"/>
    <property type="match status" value="1"/>
</dbReference>
<dbReference type="RefSeq" id="WP_408165080.1">
    <property type="nucleotide sequence ID" value="NZ_JAQQFR010000001.1"/>
</dbReference>
<keyword evidence="5" id="KW-0378">Hydrolase</keyword>
<evidence type="ECO:0000256" key="2">
    <source>
        <dbReference type="ARBA" id="ARBA00010211"/>
    </source>
</evidence>
<protein>
    <submittedName>
        <fullName evidence="5">Fumarylacetoacetate hydrolase family protein</fullName>
    </submittedName>
</protein>
<sequence>MRYISFEQDGKALLGVRDGKQIRVLGEETLEQLLARGVDLQTYGRDTESKGTVEEAGLKLLPPLRRPTKIICVGLNFADHTKESNFKQPDYPTIFLRLNTSLIAHNQPMIRPTVSDSLDFEGEIAVVLGKGGKNISKQDALKHVAGYALFNDGSVREYQFKSPQWTVGKNFDGTGAFGPDLITADELPPGAKGLLLETRLNGEVVQSANTDTMVFDVESLISILSEAFTLEAGDVIVSGTPSGVGWARTPKLLMKHGDVCEVTVERMGTLTNKIVDEAAR</sequence>
<dbReference type="Gene3D" id="3.90.850.10">
    <property type="entry name" value="Fumarylacetoacetase-like, C-terminal domain"/>
    <property type="match status" value="1"/>
</dbReference>
<evidence type="ECO:0000259" key="4">
    <source>
        <dbReference type="Pfam" id="PF01557"/>
    </source>
</evidence>
<evidence type="ECO:0000256" key="3">
    <source>
        <dbReference type="ARBA" id="ARBA00022723"/>
    </source>
</evidence>
<accession>A0ABW8Z429</accession>
<keyword evidence="3" id="KW-0479">Metal-binding</keyword>
<evidence type="ECO:0000313" key="5">
    <source>
        <dbReference type="EMBL" id="MFL9877079.1"/>
    </source>
</evidence>
<comment type="cofactor">
    <cofactor evidence="1">
        <name>Mg(2+)</name>
        <dbReference type="ChEBI" id="CHEBI:18420"/>
    </cofactor>
</comment>
<keyword evidence="6" id="KW-1185">Reference proteome</keyword>
<name>A0ABW8Z429_9BURK</name>
<dbReference type="Proteomes" id="UP001629214">
    <property type="component" value="Unassembled WGS sequence"/>
</dbReference>
<comment type="caution">
    <text evidence="5">The sequence shown here is derived from an EMBL/GenBank/DDBJ whole genome shotgun (WGS) entry which is preliminary data.</text>
</comment>
<dbReference type="GO" id="GO:0016787">
    <property type="term" value="F:hydrolase activity"/>
    <property type="evidence" value="ECO:0007669"/>
    <property type="project" value="UniProtKB-KW"/>
</dbReference>